<feature type="transmembrane region" description="Helical" evidence="7">
    <location>
        <begin position="239"/>
        <end position="264"/>
    </location>
</feature>
<evidence type="ECO:0000256" key="5">
    <source>
        <dbReference type="ARBA" id="ARBA00022989"/>
    </source>
</evidence>
<dbReference type="GO" id="GO:0055085">
    <property type="term" value="P:transmembrane transport"/>
    <property type="evidence" value="ECO:0007669"/>
    <property type="project" value="InterPro"/>
</dbReference>
<evidence type="ECO:0000313" key="11">
    <source>
        <dbReference type="Proteomes" id="UP000248039"/>
    </source>
</evidence>
<gene>
    <name evidence="10" type="ORF">C7C46_30485</name>
</gene>
<feature type="transmembrane region" description="Helical" evidence="7">
    <location>
        <begin position="299"/>
        <end position="321"/>
    </location>
</feature>
<evidence type="ECO:0000256" key="8">
    <source>
        <dbReference type="SAM" id="MobiDB-lite"/>
    </source>
</evidence>
<dbReference type="AlphaFoldDB" id="A0A2V4MTB9"/>
<feature type="domain" description="ABC transmembrane type-1" evidence="9">
    <location>
        <begin position="104"/>
        <end position="320"/>
    </location>
</feature>
<dbReference type="EMBL" id="PYBW01000155">
    <property type="protein sequence ID" value="PYC67037.1"/>
    <property type="molecule type" value="Genomic_DNA"/>
</dbReference>
<dbReference type="InterPro" id="IPR035906">
    <property type="entry name" value="MetI-like_sf"/>
</dbReference>
<comment type="similarity">
    <text evidence="7">Belongs to the binding-protein-dependent transport system permease family.</text>
</comment>
<keyword evidence="6 7" id="KW-0472">Membrane</keyword>
<dbReference type="PANTHER" id="PTHR43227:SF8">
    <property type="entry name" value="DIACETYLCHITOBIOSE UPTAKE SYSTEM PERMEASE PROTEIN DASB"/>
    <property type="match status" value="1"/>
</dbReference>
<evidence type="ECO:0000256" key="2">
    <source>
        <dbReference type="ARBA" id="ARBA00022448"/>
    </source>
</evidence>
<dbReference type="PANTHER" id="PTHR43227">
    <property type="entry name" value="BLL4140 PROTEIN"/>
    <property type="match status" value="1"/>
</dbReference>
<proteinExistence type="inferred from homology"/>
<name>A0A2V4MTB9_9ACTN</name>
<dbReference type="InterPro" id="IPR000515">
    <property type="entry name" value="MetI-like"/>
</dbReference>
<evidence type="ECO:0000256" key="3">
    <source>
        <dbReference type="ARBA" id="ARBA00022475"/>
    </source>
</evidence>
<dbReference type="CDD" id="cd06261">
    <property type="entry name" value="TM_PBP2"/>
    <property type="match status" value="1"/>
</dbReference>
<keyword evidence="2 7" id="KW-0813">Transport</keyword>
<dbReference type="InterPro" id="IPR050809">
    <property type="entry name" value="UgpAE/MalFG_permease"/>
</dbReference>
<sequence>MAVQSDPVRAQAPGPSNTDGAVPGDSLSGPRRSGPGLLSRFAPYALLAPAMLATLTLLLWPLVNTFVLSLQNLNKRQLIQHLTEWTGFSNYTDQLTSADFWHTTERSVVFTAINVVLIMVGGTLVGLLLNRLGSKMRLTLGVGLILAWAMPFVAQSTVYLWLFDSRYGVVNWGLDKLGWHSMATYNWTGNQASTFFVIILLIVWGSIPFVAFNMYAGLTTIPTELYEAARMDGAGAFKIFSSVIYPSLKPFFLGTTFLEIIWVFKSFTQVYTIDGGGPERSTETMPVYSFVEGIGNQHFGVGSAIAILTMVMLALAMVPYFRVILKQEDEL</sequence>
<keyword evidence="5 7" id="KW-1133">Transmembrane helix</keyword>
<comment type="subcellular location">
    <subcellularLocation>
        <location evidence="1 7">Cell membrane</location>
        <topology evidence="1 7">Multi-pass membrane protein</topology>
    </subcellularLocation>
</comment>
<keyword evidence="4 7" id="KW-0812">Transmembrane</keyword>
<evidence type="ECO:0000256" key="6">
    <source>
        <dbReference type="ARBA" id="ARBA00023136"/>
    </source>
</evidence>
<protein>
    <submittedName>
        <fullName evidence="10">Sugar ABC transporter permease</fullName>
    </submittedName>
</protein>
<evidence type="ECO:0000256" key="7">
    <source>
        <dbReference type="RuleBase" id="RU363032"/>
    </source>
</evidence>
<feature type="transmembrane region" description="Helical" evidence="7">
    <location>
        <begin position="141"/>
        <end position="162"/>
    </location>
</feature>
<dbReference type="PROSITE" id="PS50928">
    <property type="entry name" value="ABC_TM1"/>
    <property type="match status" value="1"/>
</dbReference>
<dbReference type="Pfam" id="PF00528">
    <property type="entry name" value="BPD_transp_1"/>
    <property type="match status" value="1"/>
</dbReference>
<evidence type="ECO:0000256" key="4">
    <source>
        <dbReference type="ARBA" id="ARBA00022692"/>
    </source>
</evidence>
<dbReference type="SUPFAM" id="SSF161098">
    <property type="entry name" value="MetI-like"/>
    <property type="match status" value="1"/>
</dbReference>
<accession>A0A2V4MTB9</accession>
<dbReference type="Gene3D" id="1.10.3720.10">
    <property type="entry name" value="MetI-like"/>
    <property type="match status" value="1"/>
</dbReference>
<feature type="transmembrane region" description="Helical" evidence="7">
    <location>
        <begin position="41"/>
        <end position="63"/>
    </location>
</feature>
<keyword evidence="11" id="KW-1185">Reference proteome</keyword>
<comment type="caution">
    <text evidence="10">The sequence shown here is derived from an EMBL/GenBank/DDBJ whole genome shotgun (WGS) entry which is preliminary data.</text>
</comment>
<dbReference type="OrthoDB" id="9804439at2"/>
<feature type="transmembrane region" description="Helical" evidence="7">
    <location>
        <begin position="195"/>
        <end position="218"/>
    </location>
</feature>
<dbReference type="GO" id="GO:0005886">
    <property type="term" value="C:plasma membrane"/>
    <property type="evidence" value="ECO:0007669"/>
    <property type="project" value="UniProtKB-SubCell"/>
</dbReference>
<evidence type="ECO:0000256" key="1">
    <source>
        <dbReference type="ARBA" id="ARBA00004651"/>
    </source>
</evidence>
<evidence type="ECO:0000313" key="10">
    <source>
        <dbReference type="EMBL" id="PYC67037.1"/>
    </source>
</evidence>
<feature type="region of interest" description="Disordered" evidence="8">
    <location>
        <begin position="1"/>
        <end position="31"/>
    </location>
</feature>
<reference evidence="10 11" key="1">
    <citation type="submission" date="2018-03" db="EMBL/GenBank/DDBJ databases">
        <title>Bioinformatic expansion and discovery of thiopeptide antibiotics.</title>
        <authorList>
            <person name="Schwalen C.J."/>
            <person name="Hudson G.A."/>
            <person name="Mitchell D.A."/>
        </authorList>
    </citation>
    <scope>NUCLEOTIDE SEQUENCE [LARGE SCALE GENOMIC DNA]</scope>
    <source>
        <strain evidence="10 11">ATCC 21389</strain>
    </source>
</reference>
<dbReference type="RefSeq" id="WP_110673171.1">
    <property type="nucleotide sequence ID" value="NZ_PYBW01000155.1"/>
</dbReference>
<keyword evidence="3" id="KW-1003">Cell membrane</keyword>
<dbReference type="Proteomes" id="UP000248039">
    <property type="component" value="Unassembled WGS sequence"/>
</dbReference>
<evidence type="ECO:0000259" key="9">
    <source>
        <dbReference type="PROSITE" id="PS50928"/>
    </source>
</evidence>
<feature type="transmembrane region" description="Helical" evidence="7">
    <location>
        <begin position="108"/>
        <end position="129"/>
    </location>
</feature>
<organism evidence="10 11">
    <name type="scientific">Streptomyces tateyamensis</name>
    <dbReference type="NCBI Taxonomy" id="565073"/>
    <lineage>
        <taxon>Bacteria</taxon>
        <taxon>Bacillati</taxon>
        <taxon>Actinomycetota</taxon>
        <taxon>Actinomycetes</taxon>
        <taxon>Kitasatosporales</taxon>
        <taxon>Streptomycetaceae</taxon>
        <taxon>Streptomyces</taxon>
    </lineage>
</organism>